<reference evidence="1 2" key="1">
    <citation type="submission" date="2017-01" db="EMBL/GenBank/DDBJ databases">
        <title>Genome sequence of Rhodovulum viride JA756.</title>
        <authorList>
            <person name="Lakshmi K.V."/>
            <person name="Tushar L.D."/>
            <person name="Sasikala C."/>
            <person name="Venkataramana C."/>
        </authorList>
    </citation>
    <scope>NUCLEOTIDE SEQUENCE [LARGE SCALE GENOMIC DNA]</scope>
    <source>
        <strain evidence="1 2">JA756</strain>
    </source>
</reference>
<comment type="caution">
    <text evidence="1">The sequence shown here is derived from an EMBL/GenBank/DDBJ whole genome shotgun (WGS) entry which is preliminary data.</text>
</comment>
<accession>A0ABX9DCT0</accession>
<name>A0ABX9DCT0_9RHOB</name>
<dbReference type="EMBL" id="MUAV01000023">
    <property type="protein sequence ID" value="RAP40137.1"/>
    <property type="molecule type" value="Genomic_DNA"/>
</dbReference>
<organism evidence="1 2">
    <name type="scientific">Rhodovulum viride</name>
    <dbReference type="NCBI Taxonomy" id="1231134"/>
    <lineage>
        <taxon>Bacteria</taxon>
        <taxon>Pseudomonadati</taxon>
        <taxon>Pseudomonadota</taxon>
        <taxon>Alphaproteobacteria</taxon>
        <taxon>Rhodobacterales</taxon>
        <taxon>Paracoccaceae</taxon>
        <taxon>Rhodovulum</taxon>
    </lineage>
</organism>
<sequence length="74" mass="7959">MIEATDHAIRTLLALLGALVLVWLRTDGMALIARMGIVLASGATRAPRGRAWSWRMRTARPCCGPRSATIVPGC</sequence>
<evidence type="ECO:0000313" key="1">
    <source>
        <dbReference type="EMBL" id="RAP40137.1"/>
    </source>
</evidence>
<dbReference type="Proteomes" id="UP000248659">
    <property type="component" value="Unassembled WGS sequence"/>
</dbReference>
<gene>
    <name evidence="1" type="ORF">BYZ73_16485</name>
</gene>
<keyword evidence="2" id="KW-1185">Reference proteome</keyword>
<proteinExistence type="predicted"/>
<protein>
    <submittedName>
        <fullName evidence="1">Uncharacterized protein</fullName>
    </submittedName>
</protein>
<dbReference type="RefSeq" id="WP_112316789.1">
    <property type="nucleotide sequence ID" value="NZ_MUAV01000023.1"/>
</dbReference>
<evidence type="ECO:0000313" key="2">
    <source>
        <dbReference type="Proteomes" id="UP000248659"/>
    </source>
</evidence>